<evidence type="ECO:0000256" key="1">
    <source>
        <dbReference type="SAM" id="SignalP"/>
    </source>
</evidence>
<gene>
    <name evidence="3" type="ordered locus">Mesil_1389</name>
</gene>
<feature type="signal peptide" evidence="1">
    <location>
        <begin position="1"/>
        <end position="20"/>
    </location>
</feature>
<dbReference type="eggNOG" id="COG1404">
    <property type="taxonomic scope" value="Bacteria"/>
</dbReference>
<dbReference type="InterPro" id="IPR025510">
    <property type="entry name" value="DUF4397"/>
</dbReference>
<feature type="domain" description="DUF4397" evidence="2">
    <location>
        <begin position="160"/>
        <end position="229"/>
    </location>
</feature>
<dbReference type="HOGENOM" id="CLU_069060_1_0_0"/>
<keyword evidence="4" id="KW-1185">Reference proteome</keyword>
<evidence type="ECO:0000313" key="4">
    <source>
        <dbReference type="Proteomes" id="UP000001916"/>
    </source>
</evidence>
<dbReference type="OrthoDB" id="9783299at2"/>
<feature type="chain" id="PRO_5003093361" description="DUF4397 domain-containing protein" evidence="1">
    <location>
        <begin position="21"/>
        <end position="232"/>
    </location>
</feature>
<evidence type="ECO:0000313" key="3">
    <source>
        <dbReference type="EMBL" id="ADH63282.1"/>
    </source>
</evidence>
<dbReference type="EMBL" id="CP002042">
    <property type="protein sequence ID" value="ADH63282.1"/>
    <property type="molecule type" value="Genomic_DNA"/>
</dbReference>
<dbReference type="STRING" id="526227.Mesil_1389"/>
<dbReference type="AlphaFoldDB" id="D7BES9"/>
<evidence type="ECO:0000259" key="2">
    <source>
        <dbReference type="Pfam" id="PF14344"/>
    </source>
</evidence>
<accession>D7BES9</accession>
<protein>
    <recommendedName>
        <fullName evidence="2">DUF4397 domain-containing protein</fullName>
    </recommendedName>
</protein>
<sequence>MSKRVVLLASALFGFALAFAQDAFPQPGPNDALVRFVHLVPDGSRIDVSLGDKKIFEELSYQDTATYLPVAAGSPTFVLSEVAKTDDKGNSQPGAKLLEVKAKLEKGKRYTIALMGSAKAPKAQLFEDTFKAVTGQALVRVIHASADAPAVDLATKGGPVLFKGLAYGQGSAYTPVRAMTYDLEVRPAGKADVVLSLPGISLQAGRVYTVFVVGSAVDKTLEAVFAEDNYGE</sequence>
<proteinExistence type="predicted"/>
<dbReference type="Proteomes" id="UP000001916">
    <property type="component" value="Chromosome"/>
</dbReference>
<dbReference type="RefSeq" id="WP_013157851.1">
    <property type="nucleotide sequence ID" value="NC_014212.1"/>
</dbReference>
<dbReference type="Pfam" id="PF14344">
    <property type="entry name" value="DUF4397"/>
    <property type="match status" value="2"/>
</dbReference>
<dbReference type="KEGG" id="msv:Mesil_1389"/>
<organism evidence="3 4">
    <name type="scientific">Allomeiothermus silvanus (strain ATCC 700542 / DSM 9946 / NBRC 106475 / NCIMB 13440 / VI-R2)</name>
    <name type="common">Thermus silvanus</name>
    <dbReference type="NCBI Taxonomy" id="526227"/>
    <lineage>
        <taxon>Bacteria</taxon>
        <taxon>Thermotogati</taxon>
        <taxon>Deinococcota</taxon>
        <taxon>Deinococci</taxon>
        <taxon>Thermales</taxon>
        <taxon>Thermaceae</taxon>
        <taxon>Allomeiothermus</taxon>
    </lineage>
</organism>
<feature type="domain" description="DUF4397" evidence="2">
    <location>
        <begin position="32"/>
        <end position="153"/>
    </location>
</feature>
<name>D7BES9_ALLS1</name>
<reference evidence="3 4" key="1">
    <citation type="journal article" date="2010" name="Stand. Genomic Sci.">
        <title>Complete genome sequence of Meiothermus silvanus type strain (VI-R2).</title>
        <authorList>
            <person name="Sikorski J."/>
            <person name="Tindall B.J."/>
            <person name="Lowry S."/>
            <person name="Lucas S."/>
            <person name="Nolan M."/>
            <person name="Copeland A."/>
            <person name="Glavina Del Rio T."/>
            <person name="Tice H."/>
            <person name="Cheng J.F."/>
            <person name="Han C."/>
            <person name="Pitluck S."/>
            <person name="Liolios K."/>
            <person name="Ivanova N."/>
            <person name="Mavromatis K."/>
            <person name="Mikhailova N."/>
            <person name="Pati A."/>
            <person name="Goodwin L."/>
            <person name="Chen A."/>
            <person name="Palaniappan K."/>
            <person name="Land M."/>
            <person name="Hauser L."/>
            <person name="Chang Y.J."/>
            <person name="Jeffries C.D."/>
            <person name="Rohde M."/>
            <person name="Goker M."/>
            <person name="Woyke T."/>
            <person name="Bristow J."/>
            <person name="Eisen J.A."/>
            <person name="Markowitz V."/>
            <person name="Hugenholtz P."/>
            <person name="Kyrpides N.C."/>
            <person name="Klenk H.P."/>
            <person name="Lapidus A."/>
        </authorList>
    </citation>
    <scope>NUCLEOTIDE SEQUENCE [LARGE SCALE GENOMIC DNA]</scope>
    <source>
        <strain evidence="4">ATCC 700542 / DSM 9946 / VI-R2</strain>
    </source>
</reference>
<keyword evidence="1" id="KW-0732">Signal</keyword>